<protein>
    <submittedName>
        <fullName evidence="2">Glycine receptor beta</fullName>
    </submittedName>
</protein>
<organism evidence="2 3">
    <name type="scientific">Microcebus murinus</name>
    <name type="common">Gray mouse lemur</name>
    <name type="synonym">Lemur murinus</name>
    <dbReference type="NCBI Taxonomy" id="30608"/>
    <lineage>
        <taxon>Eukaryota</taxon>
        <taxon>Metazoa</taxon>
        <taxon>Chordata</taxon>
        <taxon>Craniata</taxon>
        <taxon>Vertebrata</taxon>
        <taxon>Euteleostomi</taxon>
        <taxon>Mammalia</taxon>
        <taxon>Eutheria</taxon>
        <taxon>Euarchontoglires</taxon>
        <taxon>Primates</taxon>
        <taxon>Strepsirrhini</taxon>
        <taxon>Lemuriformes</taxon>
        <taxon>Cheirogaleidae</taxon>
        <taxon>Microcebus</taxon>
    </lineage>
</organism>
<reference evidence="2" key="2">
    <citation type="submission" date="2025-08" db="UniProtKB">
        <authorList>
            <consortium name="Ensembl"/>
        </authorList>
    </citation>
    <scope>IDENTIFICATION</scope>
</reference>
<sequence>MKFLLAITFFILISLWVEEAYSKEKSSKKGKGKKKQYLCPSLVRLDAKRFVLLSLIS</sequence>
<accession>A0A8C5V7E5</accession>
<dbReference type="Proteomes" id="UP000694394">
    <property type="component" value="Chromosome 14"/>
</dbReference>
<feature type="signal peptide" evidence="1">
    <location>
        <begin position="1"/>
        <end position="22"/>
    </location>
</feature>
<gene>
    <name evidence="2" type="primary">GLRB</name>
</gene>
<proteinExistence type="predicted"/>
<feature type="chain" id="PRO_5034013654" evidence="1">
    <location>
        <begin position="23"/>
        <end position="57"/>
    </location>
</feature>
<name>A0A8C5V7E5_MICMU</name>
<dbReference type="Ensembl" id="ENSMICT00000029439.2">
    <property type="protein sequence ID" value="ENSMICP00000016634.1"/>
    <property type="gene ID" value="ENSMICG00000036260.2"/>
</dbReference>
<dbReference type="GeneTree" id="ENSGT00940000156344"/>
<keyword evidence="1" id="KW-0732">Signal</keyword>
<dbReference type="EMBL" id="ABDC03018622">
    <property type="status" value="NOT_ANNOTATED_CDS"/>
    <property type="molecule type" value="Genomic_DNA"/>
</dbReference>
<dbReference type="AlphaFoldDB" id="A0A8C5V7E5"/>
<evidence type="ECO:0000313" key="3">
    <source>
        <dbReference type="Proteomes" id="UP000694394"/>
    </source>
</evidence>
<evidence type="ECO:0000256" key="1">
    <source>
        <dbReference type="SAM" id="SignalP"/>
    </source>
</evidence>
<keyword evidence="3" id="KW-1185">Reference proteome</keyword>
<reference evidence="2" key="3">
    <citation type="submission" date="2025-09" db="UniProtKB">
        <authorList>
            <consortium name="Ensembl"/>
        </authorList>
    </citation>
    <scope>IDENTIFICATION</scope>
</reference>
<evidence type="ECO:0000313" key="2">
    <source>
        <dbReference type="Ensembl" id="ENSMICP00000016634.1"/>
    </source>
</evidence>
<reference evidence="2" key="1">
    <citation type="submission" date="2016-12" db="EMBL/GenBank/DDBJ databases">
        <title>Mouse lemur reference genome and diversity panel.</title>
        <authorList>
            <person name="Harris R."/>
            <person name="Larsen P."/>
            <person name="Liu Y."/>
            <person name="Hughes D.S."/>
            <person name="Murali S."/>
            <person name="Raveendran M."/>
            <person name="Korchina V."/>
            <person name="Wang M."/>
            <person name="Jhangiani S."/>
            <person name="Bandaranaike D."/>
            <person name="Bellair M."/>
            <person name="Blankenburg K."/>
            <person name="Chao H."/>
            <person name="Dahdouli M."/>
            <person name="Dinh H."/>
            <person name="Doddapaneni H."/>
            <person name="English A."/>
            <person name="Firestine M."/>
            <person name="Gnanaolivu R."/>
            <person name="Gross S."/>
            <person name="Hernandez B."/>
            <person name="Javaid M."/>
            <person name="Jayaseelan J."/>
            <person name="Jones J."/>
            <person name="Khan Z."/>
            <person name="Kovar C."/>
            <person name="Kurapati P."/>
            <person name="Le B."/>
            <person name="Lee S."/>
            <person name="Li M."/>
            <person name="Mathew T."/>
            <person name="Narasimhan A."/>
            <person name="Ngo D."/>
            <person name="Nguyen L."/>
            <person name="Okwuonu G."/>
            <person name="Ongeri F."/>
            <person name="Osuji N."/>
            <person name="Pu L.-L."/>
            <person name="Puazo M."/>
            <person name="Quiroz J."/>
            <person name="Raj R."/>
            <person name="Rajbhandari K."/>
            <person name="Reid J.G."/>
            <person name="Santibanez J."/>
            <person name="Sexton D."/>
            <person name="Skinner E."/>
            <person name="Vee V."/>
            <person name="Weissenberger G."/>
            <person name="Wu Y."/>
            <person name="Xin Y."/>
            <person name="Han Y."/>
            <person name="Campbell C."/>
            <person name="Brown A."/>
            <person name="Sullivan B."/>
            <person name="Shelton J."/>
            <person name="Brown S."/>
            <person name="Dudchenko O."/>
            <person name="Machol I."/>
            <person name="Durand N."/>
            <person name="Shamim M."/>
            <person name="Lieberman A."/>
            <person name="Muzny D.M."/>
            <person name="Richards S."/>
            <person name="Yoder A."/>
            <person name="Worley K.C."/>
            <person name="Rogers J."/>
            <person name="Gibbs R.A."/>
        </authorList>
    </citation>
    <scope>NUCLEOTIDE SEQUENCE [LARGE SCALE GENOMIC DNA]</scope>
</reference>